<keyword evidence="1" id="KW-0812">Transmembrane</keyword>
<name>G0T541_IRV9</name>
<evidence type="ECO:0000313" key="2">
    <source>
        <dbReference type="EMBL" id="ADO00358.1"/>
    </source>
</evidence>
<accession>G0T541</accession>
<keyword evidence="1" id="KW-1133">Transmembrane helix</keyword>
<keyword evidence="1" id="KW-0472">Membrane</keyword>
<protein>
    <submittedName>
        <fullName evidence="2">Uncharacterized protein</fullName>
    </submittedName>
</protein>
<dbReference type="Proteomes" id="UP000112896">
    <property type="component" value="Segment"/>
</dbReference>
<reference evidence="2 3" key="1">
    <citation type="journal article" date="2011" name="J. Virol.">
        <title>Genomic and proteomic analysis of invertebrate iridovirus type 9.</title>
        <authorList>
            <person name="Wong C.K."/>
            <person name="Young V.L."/>
            <person name="Kleffmann T."/>
            <person name="Ward V.K."/>
        </authorList>
    </citation>
    <scope>NUCLEOTIDE SEQUENCE [LARGE SCALE GENOMIC DNA]</scope>
</reference>
<feature type="transmembrane region" description="Helical" evidence="1">
    <location>
        <begin position="55"/>
        <end position="73"/>
    </location>
</feature>
<dbReference type="KEGG" id="vg:10963737"/>
<evidence type="ECO:0000256" key="1">
    <source>
        <dbReference type="SAM" id="Phobius"/>
    </source>
</evidence>
<keyword evidence="3" id="KW-1185">Reference proteome</keyword>
<proteinExistence type="predicted"/>
<dbReference type="GeneID" id="10963737"/>
<evidence type="ECO:0000313" key="3">
    <source>
        <dbReference type="Proteomes" id="UP000112896"/>
    </source>
</evidence>
<dbReference type="RefSeq" id="YP_004732798.1">
    <property type="nucleotide sequence ID" value="NC_015780.1"/>
</dbReference>
<organism evidence="2 3">
    <name type="scientific">Wiseana iridescent virus</name>
    <name type="common">WIV</name>
    <name type="synonym">Insect iridescent virus type 9</name>
    <dbReference type="NCBI Taxonomy" id="68347"/>
    <lineage>
        <taxon>Viruses</taxon>
        <taxon>Varidnaviria</taxon>
        <taxon>Bamfordvirae</taxon>
        <taxon>Nucleocytoviricota</taxon>
        <taxon>Megaviricetes</taxon>
        <taxon>Pimascovirales</taxon>
        <taxon>Pimascovirales incertae sedis</taxon>
        <taxon>Iridoviridae</taxon>
        <taxon>Betairidovirinae</taxon>
        <taxon>Chloriridovirus</taxon>
        <taxon>Chloriridovirus wiseana1</taxon>
        <taxon>Invertebrate iridescent virus 9</taxon>
    </lineage>
</organism>
<dbReference type="EMBL" id="GQ918152">
    <property type="protein sequence ID" value="ADO00358.1"/>
    <property type="molecule type" value="Genomic_DNA"/>
</dbReference>
<organismHost>
    <name type="scientific">Wiseana cervinata</name>
    <dbReference type="NCBI Taxonomy" id="107013"/>
</organismHost>
<sequence>MYYRDQYGNVVEYSPEGMGQYSNAIHPGGVGYHPLTREDFNFADVQSWFEKYKMWFLYAMIVVVIFMVLMWWWNKRQSKKSAASVFY</sequence>